<gene>
    <name evidence="2" type="ORF">SAMN05444955_105230</name>
</gene>
<reference evidence="2 3" key="1">
    <citation type="submission" date="2016-10" db="EMBL/GenBank/DDBJ databases">
        <authorList>
            <person name="de Groot N.N."/>
        </authorList>
    </citation>
    <scope>NUCLEOTIDE SEQUENCE [LARGE SCALE GENOMIC DNA]</scope>
    <source>
        <strain evidence="2 3">DSM 46701</strain>
    </source>
</reference>
<protein>
    <submittedName>
        <fullName evidence="2">Iron-sulphur cluster biosynthesis</fullName>
    </submittedName>
</protein>
<dbReference type="InterPro" id="IPR035903">
    <property type="entry name" value="HesB-like_dom_sf"/>
</dbReference>
<dbReference type="Pfam" id="PF01521">
    <property type="entry name" value="Fe-S_biosyn"/>
    <property type="match status" value="1"/>
</dbReference>
<dbReference type="InterPro" id="IPR000361">
    <property type="entry name" value="ATAP_core_dom"/>
</dbReference>
<sequence>MEVYVTAEAKRVLLKKKPDSEAVLRVASMDEGCGCSADVWFEMNWDLPQETDVRFPAGEGLIVAVDPRSIPAFAPEVIVDYEKERGTFVLKNKNQIFLNHIYI</sequence>
<accession>A0A1H8DKG3</accession>
<dbReference type="RefSeq" id="WP_170839805.1">
    <property type="nucleotide sequence ID" value="NZ_FOCQ01000005.1"/>
</dbReference>
<evidence type="ECO:0000313" key="3">
    <source>
        <dbReference type="Proteomes" id="UP000199695"/>
    </source>
</evidence>
<dbReference type="Gene3D" id="2.60.300.12">
    <property type="entry name" value="HesB-like domain"/>
    <property type="match status" value="1"/>
</dbReference>
<evidence type="ECO:0000313" key="2">
    <source>
        <dbReference type="EMBL" id="SEN07750.1"/>
    </source>
</evidence>
<dbReference type="Proteomes" id="UP000199695">
    <property type="component" value="Unassembled WGS sequence"/>
</dbReference>
<dbReference type="SUPFAM" id="SSF89360">
    <property type="entry name" value="HesB-like domain"/>
    <property type="match status" value="1"/>
</dbReference>
<keyword evidence="3" id="KW-1185">Reference proteome</keyword>
<dbReference type="STRING" id="1173111.SAMN05444955_105230"/>
<evidence type="ECO:0000259" key="1">
    <source>
        <dbReference type="Pfam" id="PF01521"/>
    </source>
</evidence>
<dbReference type="AlphaFoldDB" id="A0A1H8DKG3"/>
<proteinExistence type="predicted"/>
<feature type="domain" description="Core" evidence="1">
    <location>
        <begin position="1"/>
        <end position="100"/>
    </location>
</feature>
<dbReference type="EMBL" id="FOCQ01000005">
    <property type="protein sequence ID" value="SEN07750.1"/>
    <property type="molecule type" value="Genomic_DNA"/>
</dbReference>
<name>A0A1H8DKG3_9BACL</name>
<organism evidence="2 3">
    <name type="scientific">Lihuaxuella thermophila</name>
    <dbReference type="NCBI Taxonomy" id="1173111"/>
    <lineage>
        <taxon>Bacteria</taxon>
        <taxon>Bacillati</taxon>
        <taxon>Bacillota</taxon>
        <taxon>Bacilli</taxon>
        <taxon>Bacillales</taxon>
        <taxon>Thermoactinomycetaceae</taxon>
        <taxon>Lihuaxuella</taxon>
    </lineage>
</organism>